<dbReference type="Proteomes" id="UP001063166">
    <property type="component" value="Unassembled WGS sequence"/>
</dbReference>
<dbReference type="PANTHER" id="PTHR23236">
    <property type="entry name" value="EUKARYOTIC TRANSLATION INITIATION FACTOR 4B/4H"/>
    <property type="match status" value="1"/>
</dbReference>
<dbReference type="SUPFAM" id="SSF54928">
    <property type="entry name" value="RNA-binding domain, RBD"/>
    <property type="match status" value="1"/>
</dbReference>
<feature type="region of interest" description="Disordered" evidence="3">
    <location>
        <begin position="1"/>
        <end position="26"/>
    </location>
</feature>
<dbReference type="PANTHER" id="PTHR23236:SF12">
    <property type="entry name" value="EUKARYOTIC INITIATION FACTOR 4B-RELATED"/>
    <property type="match status" value="1"/>
</dbReference>
<evidence type="ECO:0000256" key="2">
    <source>
        <dbReference type="PROSITE-ProRule" id="PRU00176"/>
    </source>
</evidence>
<comment type="caution">
    <text evidence="5">The sequence shown here is derived from an EMBL/GenBank/DDBJ whole genome shotgun (WGS) entry which is preliminary data.</text>
</comment>
<reference evidence="5" key="1">
    <citation type="submission" date="2022-07" db="EMBL/GenBank/DDBJ databases">
        <title>The genome of Lyophyllum shimeji provides insight into the initial evolution of ectomycorrhizal fungal genome.</title>
        <authorList>
            <person name="Kobayashi Y."/>
            <person name="Shibata T."/>
            <person name="Hirakawa H."/>
            <person name="Shigenobu S."/>
            <person name="Nishiyama T."/>
            <person name="Yamada A."/>
            <person name="Hasebe M."/>
            <person name="Kawaguchi M."/>
        </authorList>
    </citation>
    <scope>NUCLEOTIDE SEQUENCE</scope>
    <source>
        <strain evidence="5">AT787</strain>
    </source>
</reference>
<evidence type="ECO:0000313" key="5">
    <source>
        <dbReference type="EMBL" id="GLB33580.1"/>
    </source>
</evidence>
<evidence type="ECO:0000256" key="3">
    <source>
        <dbReference type="SAM" id="MobiDB-lite"/>
    </source>
</evidence>
<accession>A0A9P3UJP5</accession>
<evidence type="ECO:0000259" key="4">
    <source>
        <dbReference type="PROSITE" id="PS50102"/>
    </source>
</evidence>
<organism evidence="5 6">
    <name type="scientific">Lyophyllum shimeji</name>
    <name type="common">Hon-shimeji</name>
    <name type="synonym">Tricholoma shimeji</name>
    <dbReference type="NCBI Taxonomy" id="47721"/>
    <lineage>
        <taxon>Eukaryota</taxon>
        <taxon>Fungi</taxon>
        <taxon>Dikarya</taxon>
        <taxon>Basidiomycota</taxon>
        <taxon>Agaricomycotina</taxon>
        <taxon>Agaricomycetes</taxon>
        <taxon>Agaricomycetidae</taxon>
        <taxon>Agaricales</taxon>
        <taxon>Tricholomatineae</taxon>
        <taxon>Lyophyllaceae</taxon>
        <taxon>Lyophyllum</taxon>
    </lineage>
</organism>
<feature type="domain" description="RRM" evidence="4">
    <location>
        <begin position="81"/>
        <end position="158"/>
    </location>
</feature>
<dbReference type="InterPro" id="IPR012677">
    <property type="entry name" value="Nucleotide-bd_a/b_plait_sf"/>
</dbReference>
<dbReference type="CDD" id="cd12306">
    <property type="entry name" value="RRM_II_PABPs"/>
    <property type="match status" value="1"/>
</dbReference>
<evidence type="ECO:0000313" key="6">
    <source>
        <dbReference type="Proteomes" id="UP001063166"/>
    </source>
</evidence>
<name>A0A9P3UJP5_LYOSH</name>
<dbReference type="AlphaFoldDB" id="A0A9P3UJP5"/>
<protein>
    <submittedName>
        <fullName evidence="5">RNA recognition motif containing protein</fullName>
    </submittedName>
</protein>
<feature type="region of interest" description="Disordered" evidence="3">
    <location>
        <begin position="41"/>
        <end position="71"/>
    </location>
</feature>
<keyword evidence="6" id="KW-1185">Reference proteome</keyword>
<dbReference type="OrthoDB" id="4726at2759"/>
<gene>
    <name evidence="5" type="ORF">LshimejAT787_0104640</name>
</gene>
<feature type="compositionally biased region" description="Polar residues" evidence="3">
    <location>
        <begin position="1"/>
        <end position="13"/>
    </location>
</feature>
<proteinExistence type="predicted"/>
<evidence type="ECO:0000256" key="1">
    <source>
        <dbReference type="ARBA" id="ARBA00022884"/>
    </source>
</evidence>
<dbReference type="GO" id="GO:0008143">
    <property type="term" value="F:poly(A) binding"/>
    <property type="evidence" value="ECO:0007669"/>
    <property type="project" value="TreeGrafter"/>
</dbReference>
<dbReference type="SMART" id="SM00360">
    <property type="entry name" value="RRM"/>
    <property type="match status" value="1"/>
</dbReference>
<dbReference type="InterPro" id="IPR000504">
    <property type="entry name" value="RRM_dom"/>
</dbReference>
<keyword evidence="1 2" id="KW-0694">RNA-binding</keyword>
<dbReference type="PROSITE" id="PS50102">
    <property type="entry name" value="RRM"/>
    <property type="match status" value="1"/>
</dbReference>
<dbReference type="Gene3D" id="3.30.70.330">
    <property type="match status" value="1"/>
</dbReference>
<dbReference type="EMBL" id="BRPK01000001">
    <property type="protein sequence ID" value="GLB33580.1"/>
    <property type="molecule type" value="Genomic_DNA"/>
</dbReference>
<dbReference type="GO" id="GO:0005737">
    <property type="term" value="C:cytoplasm"/>
    <property type="evidence" value="ECO:0007669"/>
    <property type="project" value="TreeGrafter"/>
</dbReference>
<dbReference type="Pfam" id="PF00076">
    <property type="entry name" value="RRM_1"/>
    <property type="match status" value="1"/>
</dbReference>
<dbReference type="InterPro" id="IPR035979">
    <property type="entry name" value="RBD_domain_sf"/>
</dbReference>
<sequence length="199" mass="21841">MADVETTQPSTTEGADPIVDDGEEAESKEIMLMKQRVAEMEQEAKKLRELQAAAEKASNADQGEDGVPMETEEDKTLADARSIYVGNVDYSATPEEIQGHFQACGTINRVTILCDKFTGHPKGYAYVEFAEPEHIDAALAMDNSLFRGRLIKVVAKRTNIPGFNRGRGRGRGGYRGGYRGYAGYSPYGRGRGRGRGRGW</sequence>